<dbReference type="RefSeq" id="WP_123688248.1">
    <property type="nucleotide sequence ID" value="NZ_AP019700.1"/>
</dbReference>
<dbReference type="Gene3D" id="3.40.50.850">
    <property type="entry name" value="Isochorismatase-like"/>
    <property type="match status" value="1"/>
</dbReference>
<dbReference type="InterPro" id="IPR050272">
    <property type="entry name" value="Isochorismatase-like_hydrls"/>
</dbReference>
<evidence type="ECO:0000313" key="4">
    <source>
        <dbReference type="Proteomes" id="UP000278222"/>
    </source>
</evidence>
<dbReference type="SUPFAM" id="SSF52499">
    <property type="entry name" value="Isochorismatase-like hydrolases"/>
    <property type="match status" value="1"/>
</dbReference>
<dbReference type="EMBL" id="RJKX01000011">
    <property type="protein sequence ID" value="ROQ01494.1"/>
    <property type="molecule type" value="Genomic_DNA"/>
</dbReference>
<dbReference type="AlphaFoldDB" id="A0A3N1M1U2"/>
<dbReference type="Proteomes" id="UP000278222">
    <property type="component" value="Unassembled WGS sequence"/>
</dbReference>
<dbReference type="InterPro" id="IPR000868">
    <property type="entry name" value="Isochorismatase-like_dom"/>
</dbReference>
<organism evidence="3 4">
    <name type="scientific">Stella humosa</name>
    <dbReference type="NCBI Taxonomy" id="94"/>
    <lineage>
        <taxon>Bacteria</taxon>
        <taxon>Pseudomonadati</taxon>
        <taxon>Pseudomonadota</taxon>
        <taxon>Alphaproteobacteria</taxon>
        <taxon>Rhodospirillales</taxon>
        <taxon>Stellaceae</taxon>
        <taxon>Stella</taxon>
    </lineage>
</organism>
<evidence type="ECO:0000259" key="2">
    <source>
        <dbReference type="Pfam" id="PF00857"/>
    </source>
</evidence>
<comment type="caution">
    <text evidence="3">The sequence shown here is derived from an EMBL/GenBank/DDBJ whole genome shotgun (WGS) entry which is preliminary data.</text>
</comment>
<reference evidence="3 4" key="1">
    <citation type="submission" date="2018-11" db="EMBL/GenBank/DDBJ databases">
        <title>Genomic Encyclopedia of Type Strains, Phase IV (KMG-IV): sequencing the most valuable type-strain genomes for metagenomic binning, comparative biology and taxonomic classification.</title>
        <authorList>
            <person name="Goeker M."/>
        </authorList>
    </citation>
    <scope>NUCLEOTIDE SEQUENCE [LARGE SCALE GENOMIC DNA]</scope>
    <source>
        <strain evidence="3 4">DSM 5900</strain>
    </source>
</reference>
<name>A0A3N1M1U2_9PROT</name>
<dbReference type="GO" id="GO:0016787">
    <property type="term" value="F:hydrolase activity"/>
    <property type="evidence" value="ECO:0007669"/>
    <property type="project" value="UniProtKB-KW"/>
</dbReference>
<evidence type="ECO:0000256" key="1">
    <source>
        <dbReference type="ARBA" id="ARBA00022801"/>
    </source>
</evidence>
<keyword evidence="1 3" id="KW-0378">Hydrolase</keyword>
<proteinExistence type="predicted"/>
<gene>
    <name evidence="3" type="ORF">EDC65_0673</name>
</gene>
<accession>A0A3N1M1U2</accession>
<sequence length="213" mass="23512">MATAGDFELFGVGGYGYRKIGFGRKIGIVSVDFMNGVTNPDERMGKSPMAQDAVEKTAILLDAARARGMPIVHCNTAFQPDLSDMPPWKIECMKEWIIGQPIVEIDRRLWRDGDVLVCKKTPSIFFGTHCASVLNMHGVDTVIVTGANTSGCIRATAIDSFALGYRTIVPRECVFDQGSVAHEQNLKDIDIRYVDVEPFDFVLERVRGANHEG</sequence>
<dbReference type="PANTHER" id="PTHR43540:SF1">
    <property type="entry name" value="ISOCHORISMATASE HYDROLASE"/>
    <property type="match status" value="1"/>
</dbReference>
<dbReference type="InterPro" id="IPR036380">
    <property type="entry name" value="Isochorismatase-like_sf"/>
</dbReference>
<protein>
    <submittedName>
        <fullName evidence="3">Maleamate amidohydrolase</fullName>
    </submittedName>
</protein>
<feature type="domain" description="Isochorismatase-like" evidence="2">
    <location>
        <begin position="28"/>
        <end position="190"/>
    </location>
</feature>
<evidence type="ECO:0000313" key="3">
    <source>
        <dbReference type="EMBL" id="ROQ01494.1"/>
    </source>
</evidence>
<dbReference type="PANTHER" id="PTHR43540">
    <property type="entry name" value="PEROXYUREIDOACRYLATE/UREIDOACRYLATE AMIDOHYDROLASE-RELATED"/>
    <property type="match status" value="1"/>
</dbReference>
<dbReference type="OrthoDB" id="7500697at2"/>
<keyword evidence="4" id="KW-1185">Reference proteome</keyword>
<dbReference type="Pfam" id="PF00857">
    <property type="entry name" value="Isochorismatase"/>
    <property type="match status" value="1"/>
</dbReference>